<organism evidence="2 3">
    <name type="scientific">Nostoc paludosum FACHB-159</name>
    <dbReference type="NCBI Taxonomy" id="2692908"/>
    <lineage>
        <taxon>Bacteria</taxon>
        <taxon>Bacillati</taxon>
        <taxon>Cyanobacteriota</taxon>
        <taxon>Cyanophyceae</taxon>
        <taxon>Nostocales</taxon>
        <taxon>Nostocaceae</taxon>
        <taxon>Nostoc</taxon>
    </lineage>
</organism>
<reference evidence="2 3" key="1">
    <citation type="journal article" date="2020" name="ISME J.">
        <title>Comparative genomics reveals insights into cyanobacterial evolution and habitat adaptation.</title>
        <authorList>
            <person name="Chen M.Y."/>
            <person name="Teng W.K."/>
            <person name="Zhao L."/>
            <person name="Hu C.X."/>
            <person name="Zhou Y.K."/>
            <person name="Han B.P."/>
            <person name="Song L.R."/>
            <person name="Shu W.S."/>
        </authorList>
    </citation>
    <scope>NUCLEOTIDE SEQUENCE [LARGE SCALE GENOMIC DNA]</scope>
    <source>
        <strain evidence="2 3">FACHB-159</strain>
    </source>
</reference>
<dbReference type="Proteomes" id="UP000637383">
    <property type="component" value="Unassembled WGS sequence"/>
</dbReference>
<evidence type="ECO:0000313" key="3">
    <source>
        <dbReference type="Proteomes" id="UP000637383"/>
    </source>
</evidence>
<accession>A0ABR8K3L8</accession>
<dbReference type="RefSeq" id="WP_190954155.1">
    <property type="nucleotide sequence ID" value="NZ_JACJTU010000004.1"/>
</dbReference>
<gene>
    <name evidence="2" type="ORF">H6H03_05630</name>
</gene>
<feature type="transmembrane region" description="Helical" evidence="1">
    <location>
        <begin position="203"/>
        <end position="225"/>
    </location>
</feature>
<comment type="caution">
    <text evidence="2">The sequence shown here is derived from an EMBL/GenBank/DDBJ whole genome shotgun (WGS) entry which is preliminary data.</text>
</comment>
<feature type="transmembrane region" description="Helical" evidence="1">
    <location>
        <begin position="266"/>
        <end position="286"/>
    </location>
</feature>
<evidence type="ECO:0000313" key="2">
    <source>
        <dbReference type="EMBL" id="MBD2733394.1"/>
    </source>
</evidence>
<keyword evidence="1" id="KW-0472">Membrane</keyword>
<keyword evidence="1" id="KW-0812">Transmembrane</keyword>
<keyword evidence="3" id="KW-1185">Reference proteome</keyword>
<evidence type="ECO:0000256" key="1">
    <source>
        <dbReference type="SAM" id="Phobius"/>
    </source>
</evidence>
<dbReference type="EMBL" id="JACJTU010000004">
    <property type="protein sequence ID" value="MBD2733394.1"/>
    <property type="molecule type" value="Genomic_DNA"/>
</dbReference>
<name>A0ABR8K3L8_9NOSO</name>
<protein>
    <submittedName>
        <fullName evidence="2">Uncharacterized protein</fullName>
    </submittedName>
</protein>
<proteinExistence type="predicted"/>
<feature type="transmembrane region" description="Helical" evidence="1">
    <location>
        <begin position="237"/>
        <end position="260"/>
    </location>
</feature>
<sequence>MNASLEKTNNKILLQIPEGDRFELKIEEGVCSFYLNQAIIEQIQQAKENSVSLEIPPKLIIYLWYYSCFSSHLVFENQNSISQNLYLRIFQIFFSKTAQQETSLQSGINFNSYYKHDNSASDTYEDEDIILQTTVIFNGDIFHKIKHNFLQNSNFSKVVSAHYWLTEQLISSLQIQPNLLIWEIASSFTAGFVVYNLNPANAMLSIFTWLGLTILFATTRYVLANQFKRLTSINSKFINWLAWALVCLIPTIAIGGIHGFTEINVLLLPLLSVIAPKLVEYILSFIQPRVGKLILRQLLF</sequence>
<keyword evidence="1" id="KW-1133">Transmembrane helix</keyword>